<reference evidence="2" key="1">
    <citation type="submission" date="2022-08" db="UniProtKB">
        <authorList>
            <consortium name="EnsemblMetazoa"/>
        </authorList>
    </citation>
    <scope>IDENTIFICATION</scope>
    <source>
        <strain evidence="2">05x7-T-G4-1.051#20</strain>
    </source>
</reference>
<sequence length="363" mass="40310">MANRGSFKNNLTTYDFEFDEGLESKVRAKLVVEIIKYLLYQRQQLPMVLDQLKRHISVTTDTETQQNGVKARPDKRNSRRELKYAIKAVGNLDQIFDMISQAFDICPEIRSILILFGTTPISPKESYLLTMPALHPEFDSLSVKNSVKTLFRQIITQDVLGGAKSMSPTNMIVMVNAPKNSGIAWFLPKPTFKLPVRGRRHVFNLSCKQPQPADNSIVCSDGRAEISGIEPFESSAIDEFSTRLSLSGDEESEQNSTRSLLESFEISQSASAISTLSSSSRLSSSDVTVVDEKSKPNSPSSDVGNQSGARGEEDITADLTGPSMCTHVNEHVIEDILSSYVWFQAPVFVKGYKDKSSKTSIFM</sequence>
<dbReference type="OMA" id="IFDMISQ"/>
<dbReference type="PANTHER" id="PTHR15681:SF1">
    <property type="entry name" value="MAD2L1-BINDING PROTEIN"/>
    <property type="match status" value="1"/>
</dbReference>
<keyword evidence="3" id="KW-1185">Reference proteome</keyword>
<evidence type="ECO:0000313" key="2">
    <source>
        <dbReference type="EnsemblMetazoa" id="G13343.4:cds"/>
    </source>
</evidence>
<dbReference type="InterPro" id="IPR053729">
    <property type="entry name" value="MAD2L1BP_domain_sf"/>
</dbReference>
<dbReference type="GO" id="GO:0005634">
    <property type="term" value="C:nucleus"/>
    <property type="evidence" value="ECO:0007669"/>
    <property type="project" value="InterPro"/>
</dbReference>
<feature type="compositionally biased region" description="Polar residues" evidence="1">
    <location>
        <begin position="296"/>
        <end position="308"/>
    </location>
</feature>
<dbReference type="EnsemblMetazoa" id="G13343.1">
    <property type="protein sequence ID" value="G13343.1:cds"/>
    <property type="gene ID" value="G13343"/>
</dbReference>
<proteinExistence type="predicted"/>
<evidence type="ECO:0000313" key="3">
    <source>
        <dbReference type="Proteomes" id="UP000005408"/>
    </source>
</evidence>
<dbReference type="AlphaFoldDB" id="A0A8W8IAQ8"/>
<evidence type="ECO:0008006" key="4">
    <source>
        <dbReference type="Google" id="ProtNLM"/>
    </source>
</evidence>
<accession>A0A8W8IAQ8</accession>
<dbReference type="EnsemblMetazoa" id="G13343.3">
    <property type="protein sequence ID" value="G13343.3:cds"/>
    <property type="gene ID" value="G13343"/>
</dbReference>
<dbReference type="Proteomes" id="UP000005408">
    <property type="component" value="Unassembled WGS sequence"/>
</dbReference>
<feature type="region of interest" description="Disordered" evidence="1">
    <location>
        <begin position="287"/>
        <end position="318"/>
    </location>
</feature>
<protein>
    <recommendedName>
        <fullName evidence="4">MAD2L1-binding protein</fullName>
    </recommendedName>
</protein>
<name>A0A8W8IAQ8_MAGGI</name>
<dbReference type="InterPro" id="IPR009511">
    <property type="entry name" value="MAD1/Cdc20-bound-Mad2-bd"/>
</dbReference>
<dbReference type="PANTHER" id="PTHR15681">
    <property type="entry name" value="MAD2L1-BINDING PROTEIN"/>
    <property type="match status" value="1"/>
</dbReference>
<dbReference type="EnsemblMetazoa" id="G13343.2">
    <property type="protein sequence ID" value="G13343.2:cds"/>
    <property type="gene ID" value="G13343"/>
</dbReference>
<dbReference type="GO" id="GO:0007096">
    <property type="term" value="P:regulation of exit from mitosis"/>
    <property type="evidence" value="ECO:0007669"/>
    <property type="project" value="InterPro"/>
</dbReference>
<evidence type="ECO:0000256" key="1">
    <source>
        <dbReference type="SAM" id="MobiDB-lite"/>
    </source>
</evidence>
<dbReference type="EnsemblMetazoa" id="G13343.4">
    <property type="protein sequence ID" value="G13343.4:cds"/>
    <property type="gene ID" value="G13343"/>
</dbReference>
<dbReference type="EnsemblMetazoa" id="G13343.5">
    <property type="protein sequence ID" value="G13343.5:cds"/>
    <property type="gene ID" value="G13343"/>
</dbReference>
<dbReference type="OrthoDB" id="6334764at2759"/>
<dbReference type="Gene3D" id="3.30.900.20">
    <property type="match status" value="1"/>
</dbReference>
<dbReference type="Pfam" id="PF06581">
    <property type="entry name" value="p31comet"/>
    <property type="match status" value="1"/>
</dbReference>
<organism evidence="2 3">
    <name type="scientific">Magallana gigas</name>
    <name type="common">Pacific oyster</name>
    <name type="synonym">Crassostrea gigas</name>
    <dbReference type="NCBI Taxonomy" id="29159"/>
    <lineage>
        <taxon>Eukaryota</taxon>
        <taxon>Metazoa</taxon>
        <taxon>Spiralia</taxon>
        <taxon>Lophotrochozoa</taxon>
        <taxon>Mollusca</taxon>
        <taxon>Bivalvia</taxon>
        <taxon>Autobranchia</taxon>
        <taxon>Pteriomorphia</taxon>
        <taxon>Ostreida</taxon>
        <taxon>Ostreoidea</taxon>
        <taxon>Ostreidae</taxon>
        <taxon>Magallana</taxon>
    </lineage>
</organism>